<dbReference type="GO" id="GO:0016887">
    <property type="term" value="F:ATP hydrolysis activity"/>
    <property type="evidence" value="ECO:0007669"/>
    <property type="project" value="InterPro"/>
</dbReference>
<dbReference type="RefSeq" id="WP_044825218.1">
    <property type="nucleotide sequence ID" value="NZ_CP009687.1"/>
</dbReference>
<dbReference type="CDD" id="cd19481">
    <property type="entry name" value="RecA-like_protease"/>
    <property type="match status" value="1"/>
</dbReference>
<dbReference type="SMART" id="SM00382">
    <property type="entry name" value="AAA"/>
    <property type="match status" value="1"/>
</dbReference>
<dbReference type="InterPro" id="IPR027417">
    <property type="entry name" value="P-loop_NTPase"/>
</dbReference>
<dbReference type="OrthoDB" id="9806903at2"/>
<organism evidence="4 5">
    <name type="scientific">Clostridium aceticum</name>
    <dbReference type="NCBI Taxonomy" id="84022"/>
    <lineage>
        <taxon>Bacteria</taxon>
        <taxon>Bacillati</taxon>
        <taxon>Bacillota</taxon>
        <taxon>Clostridia</taxon>
        <taxon>Eubacteriales</taxon>
        <taxon>Clostridiaceae</taxon>
        <taxon>Clostridium</taxon>
    </lineage>
</organism>
<name>A0A0D8I8I5_9CLOT</name>
<dbReference type="InterPro" id="IPR050221">
    <property type="entry name" value="26S_Proteasome_ATPase"/>
</dbReference>
<dbReference type="PATRIC" id="fig|84022.5.peg.677"/>
<dbReference type="InterPro" id="IPR003959">
    <property type="entry name" value="ATPase_AAA_core"/>
</dbReference>
<evidence type="ECO:0000256" key="1">
    <source>
        <dbReference type="ARBA" id="ARBA00006914"/>
    </source>
</evidence>
<dbReference type="KEGG" id="cace:CACET_c27410"/>
<evidence type="ECO:0000256" key="2">
    <source>
        <dbReference type="ARBA" id="ARBA00022741"/>
    </source>
</evidence>
<dbReference type="PANTHER" id="PTHR23073">
    <property type="entry name" value="26S PROTEASOME REGULATORY SUBUNIT"/>
    <property type="match status" value="1"/>
</dbReference>
<keyword evidence="2" id="KW-0547">Nucleotide-binding</keyword>
<dbReference type="STRING" id="84022.CACET_c27410"/>
<evidence type="ECO:0000313" key="4">
    <source>
        <dbReference type="EMBL" id="AKL96186.1"/>
    </source>
</evidence>
<dbReference type="AlphaFoldDB" id="A0A0D8I8I5"/>
<sequence length="290" mass="33468">MDINTLSKEYRDIYGEFIMPVDTNIKLESVILSDENKEKISAFIRETQYRDKLLAYGLQPMNRILMYGASGTGKTFLSKALSNHLGYTMLYVDIAKALSEATVAMNISKIFKLANHLGHCLLMFDECDAIAWQRDTGGADTGTIRRATNSIFQYLDQMNKTNIFVSATNMLHRLDPAFERRFNLKMEFRRPEIDIKDAIKHFIYPKFKIIDDVDQTTVDIISRRASQYAKLSYYEIQGLVERAMKRAVMNDTNEVSTADIYKDLAVAMRVKIKFQTADDPEEIFENKLHY</sequence>
<dbReference type="Gene3D" id="1.10.8.60">
    <property type="match status" value="1"/>
</dbReference>
<evidence type="ECO:0000313" key="5">
    <source>
        <dbReference type="Proteomes" id="UP000035704"/>
    </source>
</evidence>
<proteinExistence type="inferred from homology"/>
<dbReference type="Proteomes" id="UP000035704">
    <property type="component" value="Chromosome"/>
</dbReference>
<dbReference type="InterPro" id="IPR003593">
    <property type="entry name" value="AAA+_ATPase"/>
</dbReference>
<comment type="similarity">
    <text evidence="1">Belongs to the AAA ATPase family.</text>
</comment>
<keyword evidence="3" id="KW-0067">ATP-binding</keyword>
<gene>
    <name evidence="4" type="ORF">CACET_c27410</name>
</gene>
<evidence type="ECO:0000256" key="3">
    <source>
        <dbReference type="ARBA" id="ARBA00022840"/>
    </source>
</evidence>
<protein>
    <submittedName>
        <fullName evidence="4">ATpase</fullName>
    </submittedName>
</protein>
<dbReference type="EMBL" id="CP009687">
    <property type="protein sequence ID" value="AKL96186.1"/>
    <property type="molecule type" value="Genomic_DNA"/>
</dbReference>
<dbReference type="Gene3D" id="3.40.50.300">
    <property type="entry name" value="P-loop containing nucleotide triphosphate hydrolases"/>
    <property type="match status" value="1"/>
</dbReference>
<dbReference type="Pfam" id="PF00004">
    <property type="entry name" value="AAA"/>
    <property type="match status" value="1"/>
</dbReference>
<dbReference type="SUPFAM" id="SSF52540">
    <property type="entry name" value="P-loop containing nucleoside triphosphate hydrolases"/>
    <property type="match status" value="1"/>
</dbReference>
<accession>A0A0D8I8I5</accession>
<keyword evidence="5" id="KW-1185">Reference proteome</keyword>
<dbReference type="GO" id="GO:0005524">
    <property type="term" value="F:ATP binding"/>
    <property type="evidence" value="ECO:0007669"/>
    <property type="project" value="UniProtKB-KW"/>
</dbReference>
<reference evidence="4 5" key="1">
    <citation type="submission" date="2014-10" db="EMBL/GenBank/DDBJ databases">
        <title>Genome sequence of Clostridium aceticum DSM 1496.</title>
        <authorList>
            <person name="Poehlein A."/>
            <person name="Schiel-Bengelsdorf B."/>
            <person name="Gottschalk G."/>
            <person name="Duerre P."/>
            <person name="Daniel R."/>
        </authorList>
    </citation>
    <scope>NUCLEOTIDE SEQUENCE [LARGE SCALE GENOMIC DNA]</scope>
    <source>
        <strain evidence="4 5">DSM 1496</strain>
    </source>
</reference>